<dbReference type="EMBL" id="DSRD01000733">
    <property type="protein sequence ID" value="HGW94943.1"/>
    <property type="molecule type" value="Genomic_DNA"/>
</dbReference>
<evidence type="ECO:0000313" key="2">
    <source>
        <dbReference type="EMBL" id="HGW94943.1"/>
    </source>
</evidence>
<dbReference type="InterPro" id="IPR029052">
    <property type="entry name" value="Metallo-depent_PP-like"/>
</dbReference>
<reference evidence="2" key="1">
    <citation type="journal article" date="2020" name="mSystems">
        <title>Genome- and Community-Level Interaction Insights into Carbon Utilization and Element Cycling Functions of Hydrothermarchaeota in Hydrothermal Sediment.</title>
        <authorList>
            <person name="Zhou Z."/>
            <person name="Liu Y."/>
            <person name="Xu W."/>
            <person name="Pan J."/>
            <person name="Luo Z.H."/>
            <person name="Li M."/>
        </authorList>
    </citation>
    <scope>NUCLEOTIDE SEQUENCE [LARGE SCALE GENOMIC DNA]</scope>
    <source>
        <strain evidence="2">SpSt-402</strain>
    </source>
</reference>
<dbReference type="CDD" id="cd00144">
    <property type="entry name" value="MPP_PPP_family"/>
    <property type="match status" value="1"/>
</dbReference>
<dbReference type="GO" id="GO:0110154">
    <property type="term" value="P:RNA decapping"/>
    <property type="evidence" value="ECO:0007669"/>
    <property type="project" value="TreeGrafter"/>
</dbReference>
<accession>A0A832H4Z4</accession>
<name>A0A832H4Z4_9CYAN</name>
<dbReference type="PANTHER" id="PTHR42850:SF4">
    <property type="entry name" value="ZINC-DEPENDENT ENDOPOLYPHOSPHATASE"/>
    <property type="match status" value="1"/>
</dbReference>
<dbReference type="InterPro" id="IPR004843">
    <property type="entry name" value="Calcineurin-like_PHP"/>
</dbReference>
<dbReference type="AlphaFoldDB" id="A0A832H4Z4"/>
<sequence>MSGTGHRRIIIGDVHGHYNGLMTLLDAISPGKQDRVYFLGDLIDRGPDSAHVVSFVQHSDYTCLLGNHEQLMLDAFPNGRPFTPALQAWLYSGGRATLASYGDTGVLLEHLNWMKTLPTYLDLDDIWLVHAGVHPLLPIDAQSTQEFCWIRDEFHSSSKPYFPDKLIITGHTITFTLPKVSPGELAQGHGWLDIDTGAYHPKSGWLTGLDISNRLVYQVNVFTEAQRVLQLDEVMTRIEPAQVLAHRQTLLNRI</sequence>
<feature type="domain" description="Calcineurin-like phosphoesterase" evidence="1">
    <location>
        <begin position="9"/>
        <end position="172"/>
    </location>
</feature>
<protein>
    <submittedName>
        <fullName evidence="2">Serine/threonine protein phosphatase</fullName>
    </submittedName>
</protein>
<dbReference type="PANTHER" id="PTHR42850">
    <property type="entry name" value="METALLOPHOSPHOESTERASE"/>
    <property type="match status" value="1"/>
</dbReference>
<dbReference type="GO" id="GO:0008803">
    <property type="term" value="F:bis(5'-nucleosyl)-tetraphosphatase (symmetrical) activity"/>
    <property type="evidence" value="ECO:0007669"/>
    <property type="project" value="TreeGrafter"/>
</dbReference>
<gene>
    <name evidence="2" type="ORF">ENR47_11770</name>
</gene>
<evidence type="ECO:0000259" key="1">
    <source>
        <dbReference type="Pfam" id="PF00149"/>
    </source>
</evidence>
<dbReference type="InterPro" id="IPR050126">
    <property type="entry name" value="Ap4A_hydrolase"/>
</dbReference>
<dbReference type="SUPFAM" id="SSF56300">
    <property type="entry name" value="Metallo-dependent phosphatases"/>
    <property type="match status" value="1"/>
</dbReference>
<proteinExistence type="predicted"/>
<organism evidence="2">
    <name type="scientific">Oscillatoriales cyanobacterium SpSt-402</name>
    <dbReference type="NCBI Taxonomy" id="2282168"/>
    <lineage>
        <taxon>Bacteria</taxon>
        <taxon>Bacillati</taxon>
        <taxon>Cyanobacteriota</taxon>
        <taxon>Cyanophyceae</taxon>
        <taxon>Oscillatoriophycideae</taxon>
        <taxon>Oscillatoriales</taxon>
    </lineage>
</organism>
<comment type="caution">
    <text evidence="2">The sequence shown here is derived from an EMBL/GenBank/DDBJ whole genome shotgun (WGS) entry which is preliminary data.</text>
</comment>
<dbReference type="GO" id="GO:0016791">
    <property type="term" value="F:phosphatase activity"/>
    <property type="evidence" value="ECO:0007669"/>
    <property type="project" value="TreeGrafter"/>
</dbReference>
<dbReference type="Pfam" id="PF00149">
    <property type="entry name" value="Metallophos"/>
    <property type="match status" value="1"/>
</dbReference>
<dbReference type="GO" id="GO:0005737">
    <property type="term" value="C:cytoplasm"/>
    <property type="evidence" value="ECO:0007669"/>
    <property type="project" value="TreeGrafter"/>
</dbReference>
<dbReference type="Gene3D" id="3.60.21.10">
    <property type="match status" value="1"/>
</dbReference>